<keyword evidence="1 5" id="KW-0479">Metal-binding</keyword>
<organism evidence="8 9">
    <name type="scientific">Cocos nucifera</name>
    <name type="common">Coconut palm</name>
    <dbReference type="NCBI Taxonomy" id="13894"/>
    <lineage>
        <taxon>Eukaryota</taxon>
        <taxon>Viridiplantae</taxon>
        <taxon>Streptophyta</taxon>
        <taxon>Embryophyta</taxon>
        <taxon>Tracheophyta</taxon>
        <taxon>Spermatophyta</taxon>
        <taxon>Magnoliopsida</taxon>
        <taxon>Liliopsida</taxon>
        <taxon>Arecaceae</taxon>
        <taxon>Arecoideae</taxon>
        <taxon>Cocoseae</taxon>
        <taxon>Attaleinae</taxon>
        <taxon>Cocos</taxon>
    </lineage>
</organism>
<feature type="zinc finger region" description="C3H1-type" evidence="5">
    <location>
        <begin position="55"/>
        <end position="78"/>
    </location>
</feature>
<dbReference type="EMBL" id="CM017873">
    <property type="protein sequence ID" value="KAG1331499.1"/>
    <property type="molecule type" value="Genomic_DNA"/>
</dbReference>
<evidence type="ECO:0000259" key="7">
    <source>
        <dbReference type="PROSITE" id="PS50103"/>
    </source>
</evidence>
<evidence type="ECO:0000313" key="9">
    <source>
        <dbReference type="Proteomes" id="UP000797356"/>
    </source>
</evidence>
<comment type="caution">
    <text evidence="8">The sequence shown here is derived from an EMBL/GenBank/DDBJ whole genome shotgun (WGS) entry which is preliminary data.</text>
</comment>
<keyword evidence="2 5" id="KW-0863">Zinc-finger</keyword>
<dbReference type="Pfam" id="PF00642">
    <property type="entry name" value="zf-CCCH"/>
    <property type="match status" value="1"/>
</dbReference>
<reference evidence="8" key="1">
    <citation type="journal article" date="2017" name="Gigascience">
        <title>The genome draft of coconut (Cocos nucifera).</title>
        <authorList>
            <person name="Xiao Y."/>
            <person name="Xu P."/>
            <person name="Fan H."/>
            <person name="Baudouin L."/>
            <person name="Xia W."/>
            <person name="Bocs S."/>
            <person name="Xu J."/>
            <person name="Li Q."/>
            <person name="Guo A."/>
            <person name="Zhou L."/>
            <person name="Li J."/>
            <person name="Wu Y."/>
            <person name="Ma Z."/>
            <person name="Armero A."/>
            <person name="Issali A.E."/>
            <person name="Liu N."/>
            <person name="Peng M."/>
            <person name="Yang Y."/>
        </authorList>
    </citation>
    <scope>NUCLEOTIDE SEQUENCE</scope>
    <source>
        <tissue evidence="8">Spear leaf of Hainan Tall coconut</tissue>
    </source>
</reference>
<proteinExistence type="predicted"/>
<dbReference type="InterPro" id="IPR036855">
    <property type="entry name" value="Znf_CCCH_sf"/>
</dbReference>
<evidence type="ECO:0000256" key="4">
    <source>
        <dbReference type="ARBA" id="ARBA00023125"/>
    </source>
</evidence>
<dbReference type="GO" id="GO:0008270">
    <property type="term" value="F:zinc ion binding"/>
    <property type="evidence" value="ECO:0007669"/>
    <property type="project" value="UniProtKB-KW"/>
</dbReference>
<gene>
    <name evidence="8" type="ORF">COCNU_02G014670</name>
</gene>
<evidence type="ECO:0000256" key="3">
    <source>
        <dbReference type="ARBA" id="ARBA00022833"/>
    </source>
</evidence>
<keyword evidence="4" id="KW-0238">DNA-binding</keyword>
<protein>
    <submittedName>
        <fullName evidence="8">Putative zinc finger CCCH domain-containing protein ZFN-like</fullName>
    </submittedName>
</protein>
<dbReference type="Proteomes" id="UP000797356">
    <property type="component" value="Chromosome 2"/>
</dbReference>
<evidence type="ECO:0000256" key="6">
    <source>
        <dbReference type="SAM" id="MobiDB-lite"/>
    </source>
</evidence>
<dbReference type="PANTHER" id="PTHR12506:SF18">
    <property type="entry name" value="ZINC FINGER CCCH DOMAIN-CONTAINING PROTEIN 33-RELATED"/>
    <property type="match status" value="1"/>
</dbReference>
<dbReference type="GO" id="GO:0003729">
    <property type="term" value="F:mRNA binding"/>
    <property type="evidence" value="ECO:0007669"/>
    <property type="project" value="TreeGrafter"/>
</dbReference>
<dbReference type="AlphaFoldDB" id="A0A8K0I0Y0"/>
<evidence type="ECO:0000313" key="8">
    <source>
        <dbReference type="EMBL" id="KAG1331499.1"/>
    </source>
</evidence>
<feature type="domain" description="C3H1-type" evidence="7">
    <location>
        <begin position="55"/>
        <end position="78"/>
    </location>
</feature>
<accession>A0A8K0I0Y0</accession>
<keyword evidence="3 5" id="KW-0862">Zinc</keyword>
<sequence>MEYEGNGVHMYGARQPAAVTEGSSSLDEEAIWQMNLRGSEPMESGPYPERPWEPDCAYYIRTGLCRFGMTCKFNHPPNRKMITFDKQKEGINL</sequence>
<evidence type="ECO:0000256" key="2">
    <source>
        <dbReference type="ARBA" id="ARBA00022771"/>
    </source>
</evidence>
<dbReference type="OrthoDB" id="6053at2759"/>
<dbReference type="Gene3D" id="4.10.1000.10">
    <property type="entry name" value="Zinc finger, CCCH-type"/>
    <property type="match status" value="1"/>
</dbReference>
<dbReference type="PROSITE" id="PS50103">
    <property type="entry name" value="ZF_C3H1"/>
    <property type="match status" value="1"/>
</dbReference>
<evidence type="ECO:0000256" key="1">
    <source>
        <dbReference type="ARBA" id="ARBA00022723"/>
    </source>
</evidence>
<feature type="region of interest" description="Disordered" evidence="6">
    <location>
        <begin position="1"/>
        <end position="24"/>
    </location>
</feature>
<dbReference type="PANTHER" id="PTHR12506">
    <property type="entry name" value="PROTEIN PHOSPHATASE RELATED"/>
    <property type="match status" value="1"/>
</dbReference>
<keyword evidence="9" id="KW-1185">Reference proteome</keyword>
<dbReference type="InterPro" id="IPR000571">
    <property type="entry name" value="Znf_CCCH"/>
</dbReference>
<dbReference type="InterPro" id="IPR050974">
    <property type="entry name" value="Plant_ZF_CCCH"/>
</dbReference>
<reference evidence="8" key="2">
    <citation type="submission" date="2019-07" db="EMBL/GenBank/DDBJ databases">
        <authorList>
            <person name="Yang Y."/>
            <person name="Bocs S."/>
            <person name="Baudouin L."/>
        </authorList>
    </citation>
    <scope>NUCLEOTIDE SEQUENCE</scope>
    <source>
        <tissue evidence="8">Spear leaf of Hainan Tall coconut</tissue>
    </source>
</reference>
<name>A0A8K0I0Y0_COCNU</name>
<evidence type="ECO:0000256" key="5">
    <source>
        <dbReference type="PROSITE-ProRule" id="PRU00723"/>
    </source>
</evidence>
<dbReference type="GO" id="GO:0003677">
    <property type="term" value="F:DNA binding"/>
    <property type="evidence" value="ECO:0007669"/>
    <property type="project" value="UniProtKB-KW"/>
</dbReference>
<dbReference type="SUPFAM" id="SSF90229">
    <property type="entry name" value="CCCH zinc finger"/>
    <property type="match status" value="1"/>
</dbReference>